<name>A0A430FFV8_9BIFI</name>
<dbReference type="Pfam" id="PF13531">
    <property type="entry name" value="SBP_bac_11"/>
    <property type="match status" value="1"/>
</dbReference>
<evidence type="ECO:0000256" key="1">
    <source>
        <dbReference type="SAM" id="SignalP"/>
    </source>
</evidence>
<dbReference type="SUPFAM" id="SSF53850">
    <property type="entry name" value="Periplasmic binding protein-like II"/>
    <property type="match status" value="1"/>
</dbReference>
<evidence type="ECO:0000313" key="4">
    <source>
        <dbReference type="Proteomes" id="UP000287533"/>
    </source>
</evidence>
<dbReference type="PROSITE" id="PS51257">
    <property type="entry name" value="PROKAR_LIPOPROTEIN"/>
    <property type="match status" value="1"/>
</dbReference>
<feature type="signal peptide" evidence="1">
    <location>
        <begin position="1"/>
        <end position="26"/>
    </location>
</feature>
<dbReference type="Gene3D" id="3.40.50.410">
    <property type="entry name" value="von Willebrand factor, type A domain"/>
    <property type="match status" value="1"/>
</dbReference>
<sequence length="558" mass="58867">MACISKRKSPVMVAMAVILSMTMALAGCSSSTGNEATGDEKTQTFTPQSGKADVTLNIASGSENKEVAAAVQQAVDDSGVAVTLNYMGSLDIMQALERGGDSYDAVWPASSMWISMGDTKHVVKEQRSTSTTPIVFGIAKSKAVELGWADSNGTTKPVSTQDLIKAVQDGSLTFSMTSATQSNSGASAYLAFLTALAGKNQALTADDLNDQTVLTNAKTLLSGVDRSSGSSDWLKDMVVADSERFDSMVNYESLVIAADKQLVKAGKDPLLAVYPSDGIAVSDSPLGYVDRGQNLNDAYSKFAKALSSKQAKLLFEQAGRRTGLGGTLSYATDSKVKASFRAEWGINTSSDALKTIPLPAANVIDKALDIYQRTLRKPSWTVWVVDYSGSMYGDGKDGVLGGLNAALEPNKAAQARIEPGDEDVNILIPFSSTAEQATKATGSNTGQLLGVARETAADGGTNIYDGLRAALADNMPSDPSHYTTAIVLMTDGQSETNDKDAFLESYKSSGFKPPIFSIMFGDADPSQLKDLASLSNAKVFDGRKGNLASVFRQVKGYN</sequence>
<feature type="chain" id="PRO_5039166749" evidence="1">
    <location>
        <begin position="27"/>
        <end position="558"/>
    </location>
</feature>
<organism evidence="3 4">
    <name type="scientific">Bifidobacterium goeldii</name>
    <dbReference type="NCBI Taxonomy" id="2306975"/>
    <lineage>
        <taxon>Bacteria</taxon>
        <taxon>Bacillati</taxon>
        <taxon>Actinomycetota</taxon>
        <taxon>Actinomycetes</taxon>
        <taxon>Bifidobacteriales</taxon>
        <taxon>Bifidobacteriaceae</taxon>
        <taxon>Bifidobacterium</taxon>
    </lineage>
</organism>
<dbReference type="AlphaFoldDB" id="A0A430FFV8"/>
<reference evidence="3 4" key="1">
    <citation type="submission" date="2018-09" db="EMBL/GenBank/DDBJ databases">
        <title>Characterization of the phylogenetic diversity of five novel species belonging to the genus Bifidobacterium.</title>
        <authorList>
            <person name="Lugli G.A."/>
            <person name="Duranti S."/>
            <person name="Milani C."/>
        </authorList>
    </citation>
    <scope>NUCLEOTIDE SEQUENCE [LARGE SCALE GENOMIC DNA]</scope>
    <source>
        <strain evidence="3 4">2034B</strain>
    </source>
</reference>
<feature type="domain" description="VWFA" evidence="2">
    <location>
        <begin position="384"/>
        <end position="542"/>
    </location>
</feature>
<dbReference type="OrthoDB" id="5621159at2"/>
<evidence type="ECO:0000313" key="3">
    <source>
        <dbReference type="EMBL" id="RSX51739.1"/>
    </source>
</evidence>
<keyword evidence="1" id="KW-0732">Signal</keyword>
<comment type="caution">
    <text evidence="3">The sequence shown here is derived from an EMBL/GenBank/DDBJ whole genome shotgun (WGS) entry which is preliminary data.</text>
</comment>
<dbReference type="InterPro" id="IPR002035">
    <property type="entry name" value="VWF_A"/>
</dbReference>
<dbReference type="RefSeq" id="WP_125981895.1">
    <property type="nucleotide sequence ID" value="NZ_QXGL01000006.1"/>
</dbReference>
<dbReference type="SUPFAM" id="SSF53300">
    <property type="entry name" value="vWA-like"/>
    <property type="match status" value="1"/>
</dbReference>
<dbReference type="Proteomes" id="UP000287533">
    <property type="component" value="Unassembled WGS sequence"/>
</dbReference>
<gene>
    <name evidence="3" type="ORF">D2E25_1714</name>
</gene>
<proteinExistence type="predicted"/>
<keyword evidence="4" id="KW-1185">Reference proteome</keyword>
<dbReference type="InterPro" id="IPR036465">
    <property type="entry name" value="vWFA_dom_sf"/>
</dbReference>
<protein>
    <submittedName>
        <fullName evidence="3">von Willebrand factor type A (VWA) domain-containing protein</fullName>
    </submittedName>
</protein>
<dbReference type="Pfam" id="PF00092">
    <property type="entry name" value="VWA"/>
    <property type="match status" value="1"/>
</dbReference>
<accession>A0A430FFV8</accession>
<evidence type="ECO:0000259" key="2">
    <source>
        <dbReference type="Pfam" id="PF00092"/>
    </source>
</evidence>
<dbReference type="EMBL" id="QXGL01000006">
    <property type="protein sequence ID" value="RSX51739.1"/>
    <property type="molecule type" value="Genomic_DNA"/>
</dbReference>